<name>A0A0M3IQG2_ASCLU</name>
<protein>
    <submittedName>
        <fullName evidence="2">Ovule protein</fullName>
    </submittedName>
</protein>
<dbReference type="AlphaFoldDB" id="A0A0M3IQG2"/>
<accession>A0A0M3IQG2</accession>
<organism evidence="1 2">
    <name type="scientific">Ascaris lumbricoides</name>
    <name type="common">Giant roundworm</name>
    <dbReference type="NCBI Taxonomy" id="6252"/>
    <lineage>
        <taxon>Eukaryota</taxon>
        <taxon>Metazoa</taxon>
        <taxon>Ecdysozoa</taxon>
        <taxon>Nematoda</taxon>
        <taxon>Chromadorea</taxon>
        <taxon>Rhabditida</taxon>
        <taxon>Spirurina</taxon>
        <taxon>Ascaridomorpha</taxon>
        <taxon>Ascaridoidea</taxon>
        <taxon>Ascarididae</taxon>
        <taxon>Ascaris</taxon>
    </lineage>
</organism>
<evidence type="ECO:0000313" key="1">
    <source>
        <dbReference type="Proteomes" id="UP000036681"/>
    </source>
</evidence>
<reference evidence="2" key="1">
    <citation type="submission" date="2017-02" db="UniProtKB">
        <authorList>
            <consortium name="WormBaseParasite"/>
        </authorList>
    </citation>
    <scope>IDENTIFICATION</scope>
</reference>
<evidence type="ECO:0000313" key="2">
    <source>
        <dbReference type="WBParaSite" id="ALUE_0002099001-mRNA-1"/>
    </source>
</evidence>
<dbReference type="WBParaSite" id="ALUE_0002099001-mRNA-1">
    <property type="protein sequence ID" value="ALUE_0002099001-mRNA-1"/>
    <property type="gene ID" value="ALUE_0002099001"/>
</dbReference>
<dbReference type="Proteomes" id="UP000036681">
    <property type="component" value="Unplaced"/>
</dbReference>
<sequence>MCSNSSDRKTLYVTPQREIKSIFDINKWYHSKVCNHKCLSLIISFMRAAIDDLFYFSFIYSIIEWRFLFCNP</sequence>
<proteinExistence type="predicted"/>
<keyword evidence="1" id="KW-1185">Reference proteome</keyword>